<dbReference type="Pfam" id="PF18494">
    <property type="entry name" value="Pullulanase_Ins"/>
    <property type="match status" value="1"/>
</dbReference>
<dbReference type="PANTHER" id="PTHR43002">
    <property type="entry name" value="GLYCOGEN DEBRANCHING ENZYME"/>
    <property type="match status" value="1"/>
</dbReference>
<keyword evidence="2" id="KW-0326">Glycosidase</keyword>
<dbReference type="Proteomes" id="UP000319732">
    <property type="component" value="Unassembled WGS sequence"/>
</dbReference>
<dbReference type="InterPro" id="IPR040671">
    <property type="entry name" value="Pullulanase_N2"/>
</dbReference>
<keyword evidence="6" id="KW-1185">Reference proteome</keyword>
<keyword evidence="2" id="KW-0378">Hydrolase</keyword>
<dbReference type="Pfam" id="PF17967">
    <property type="entry name" value="Pullulanase_N2"/>
    <property type="match status" value="1"/>
</dbReference>
<dbReference type="GO" id="GO:0051060">
    <property type="term" value="F:pullulanase activity"/>
    <property type="evidence" value="ECO:0007669"/>
    <property type="project" value="InterPro"/>
</dbReference>
<comment type="similarity">
    <text evidence="1 3">Belongs to the glycosyl hydrolase 13 family.</text>
</comment>
<dbReference type="SMART" id="SM00642">
    <property type="entry name" value="Aamy"/>
    <property type="match status" value="1"/>
</dbReference>
<gene>
    <name evidence="5" type="primary">pulA</name>
    <name evidence="5" type="ORF">FKG94_08640</name>
</gene>
<dbReference type="Pfam" id="PF11852">
    <property type="entry name" value="Pullul_strch_C"/>
    <property type="match status" value="1"/>
</dbReference>
<dbReference type="InterPro" id="IPR031965">
    <property type="entry name" value="CBM26"/>
</dbReference>
<dbReference type="InterPro" id="IPR013780">
    <property type="entry name" value="Glyco_hydro_b"/>
</dbReference>
<evidence type="ECO:0000313" key="5">
    <source>
        <dbReference type="EMBL" id="TQV81167.1"/>
    </source>
</evidence>
<dbReference type="PRINTS" id="PR00110">
    <property type="entry name" value="ALPHAAMYLASE"/>
</dbReference>
<dbReference type="Gene3D" id="2.60.40.10">
    <property type="entry name" value="Immunoglobulins"/>
    <property type="match status" value="5"/>
</dbReference>
<dbReference type="InterPro" id="IPR014756">
    <property type="entry name" value="Ig_E-set"/>
</dbReference>
<dbReference type="RefSeq" id="WP_246125067.1">
    <property type="nucleotide sequence ID" value="NZ_ML660091.1"/>
</dbReference>
<dbReference type="SUPFAM" id="SSF51011">
    <property type="entry name" value="Glycosyl hydrolase domain"/>
    <property type="match status" value="1"/>
</dbReference>
<dbReference type="GO" id="GO:0005975">
    <property type="term" value="P:carbohydrate metabolic process"/>
    <property type="evidence" value="ECO:0007669"/>
    <property type="project" value="InterPro"/>
</dbReference>
<dbReference type="Gene3D" id="2.60.40.1130">
    <property type="entry name" value="Rab geranylgeranyltransferase alpha-subunit, insert domain"/>
    <property type="match status" value="1"/>
</dbReference>
<feature type="domain" description="Glycosyl hydrolase family 13 catalytic" evidence="4">
    <location>
        <begin position="41"/>
        <end position="446"/>
    </location>
</feature>
<dbReference type="InterPro" id="IPR013783">
    <property type="entry name" value="Ig-like_fold"/>
</dbReference>
<name>A0A545TVC3_9GAMM</name>
<dbReference type="Gene3D" id="2.60.40.1180">
    <property type="entry name" value="Golgi alpha-mannosidase II"/>
    <property type="match status" value="2"/>
</dbReference>
<dbReference type="InterPro" id="IPR024561">
    <property type="entry name" value="Pullul_strch_C"/>
</dbReference>
<comment type="caution">
    <text evidence="5">The sequence shown here is derived from an EMBL/GenBank/DDBJ whole genome shotgun (WGS) entry which is preliminary data.</text>
</comment>
<dbReference type="Gene3D" id="3.20.20.80">
    <property type="entry name" value="Glycosidases"/>
    <property type="match status" value="2"/>
</dbReference>
<dbReference type="InterPro" id="IPR011839">
    <property type="entry name" value="Pullul_strch"/>
</dbReference>
<protein>
    <submittedName>
        <fullName evidence="5">Pullulanase-type alpha-1,6-glucosidase</fullName>
    </submittedName>
</protein>
<accession>A0A545TVC3</accession>
<evidence type="ECO:0000259" key="4">
    <source>
        <dbReference type="SMART" id="SM00642"/>
    </source>
</evidence>
<evidence type="ECO:0000256" key="3">
    <source>
        <dbReference type="RuleBase" id="RU003615"/>
    </source>
</evidence>
<dbReference type="Pfam" id="PF00128">
    <property type="entry name" value="Alpha-amylase"/>
    <property type="match status" value="1"/>
</dbReference>
<dbReference type="CDD" id="cd11341">
    <property type="entry name" value="AmyAc_Pullulanase_LD-like"/>
    <property type="match status" value="1"/>
</dbReference>
<evidence type="ECO:0000256" key="1">
    <source>
        <dbReference type="ARBA" id="ARBA00008061"/>
    </source>
</evidence>
<evidence type="ECO:0000313" key="6">
    <source>
        <dbReference type="Proteomes" id="UP000319732"/>
    </source>
</evidence>
<dbReference type="InterPro" id="IPR041111">
    <property type="entry name" value="Pullulanase_Ins"/>
</dbReference>
<dbReference type="SUPFAM" id="SSF51445">
    <property type="entry name" value="(Trans)glycosidases"/>
    <property type="match status" value="2"/>
</dbReference>
<evidence type="ECO:0000256" key="2">
    <source>
        <dbReference type="ARBA" id="ARBA00023295"/>
    </source>
</evidence>
<dbReference type="NCBIfam" id="TIGR02103">
    <property type="entry name" value="pullul_strch"/>
    <property type="match status" value="1"/>
</dbReference>
<proteinExistence type="inferred from homology"/>
<dbReference type="GO" id="GO:0004556">
    <property type="term" value="F:alpha-amylase activity"/>
    <property type="evidence" value="ECO:0007669"/>
    <property type="project" value="InterPro"/>
</dbReference>
<reference evidence="5 6" key="1">
    <citation type="submission" date="2019-06" db="EMBL/GenBank/DDBJ databases">
        <title>Whole genome sequence for Cellvibrionaceae sp. R142.</title>
        <authorList>
            <person name="Wang G."/>
        </authorList>
    </citation>
    <scope>NUCLEOTIDE SEQUENCE [LARGE SCALE GENOMIC DNA]</scope>
    <source>
        <strain evidence="5 6">R142</strain>
    </source>
</reference>
<organism evidence="5 6">
    <name type="scientific">Exilibacterium tricleocarpae</name>
    <dbReference type="NCBI Taxonomy" id="2591008"/>
    <lineage>
        <taxon>Bacteria</taxon>
        <taxon>Pseudomonadati</taxon>
        <taxon>Pseudomonadota</taxon>
        <taxon>Gammaproteobacteria</taxon>
        <taxon>Cellvibrionales</taxon>
        <taxon>Cellvibrionaceae</taxon>
        <taxon>Exilibacterium</taxon>
    </lineage>
</organism>
<dbReference type="SUPFAM" id="SSF81296">
    <property type="entry name" value="E set domains"/>
    <property type="match status" value="2"/>
</dbReference>
<dbReference type="GO" id="GO:0043169">
    <property type="term" value="F:cation binding"/>
    <property type="evidence" value="ECO:0007669"/>
    <property type="project" value="InterPro"/>
</dbReference>
<dbReference type="EMBL" id="VHSG01000008">
    <property type="protein sequence ID" value="TQV81167.1"/>
    <property type="molecule type" value="Genomic_DNA"/>
</dbReference>
<sequence length="1967" mass="215505">MMVAESVGRLVTRVLGLCILTVGLTACDDRTADIKDDVVYFVLPDRFANGSTANDTGNLSGTRDDHGLDATDKAYYHGGDLLGLKRKLPYLKEMGVTAIWMTPIFENLPTSGESAAYHGYWAVDYTRVDPHLGTEAELRRLIQRAHKLGIKVFFDIVINHTADVIQYEQCQGGADCPYRPTSEQPYTPFVPAGLEQIKQPEWLNDTALYNNRGNSTFSGESSLLGDFFGLDDLNTQDPVVVAGMIDIFKYWISEYAIDGFRLDTVKHVDVAFWQQWTPAILEHAAAEGIDNFHIFGEIFDGDPRGVSRFTTEAKLPSALDFGLYFALKDVFADNVAPARLAAMFDNDDWYSDADSDASTLMTFASNHDIGRLGRAIKDANPDAADEEYLKRLQLAYGLMYFGRGVPVIYYGDEQGFVGDGGDKDAREDMMPSLVASYNDNNLIGTDSTTADANFDRRHPMYRMFKRYKKVLDRHRTLRRGDQYLRHADTEPGILALSRVDRDNPREYLVVMNTATEARSVTLGATSDSYRQVFPRGGRLRADADDTITLEVPPLSLAIYKARQSLAAASPDAISLGLVDGGKVRGRFEVPADVSWPEANPLPLTAVDFEVSVDGGDFVAAGRDPAADYRIFFNADAYADGTQLTFRASTTDLAGNTLSADPVTVEVGAVAGMTVYFQKPADWGDNINIYYWNADPAPPVEWPGIAIESLGADWYSYQFPDGVRQANIIFNDGQNQTADLFRDRDGCFVDGAWTDTCNLPQPGLEFFFKKPASWGDNINIYYWNADPAPAVDWPGIRMEALPGGWYRFRMPAAVDSANIIFNDGEGNQTPDLFRDAGGCYGDNGDNWTDTCELPTAVTISGARAHWVDSGTLAWQTASAQAATFKLYASATAAIAIDGDTLSGADQILDLTPGALLSDAVTAKFRHLADWPAYALSADTATVATALRAQLVAAAFDSESRLLEATKVQIPGVVDELYTYAGQLGPVLANGGLTLSLWAPTAQSVMLKRYDAAFNLIATSPPSDVSNGRYSFSGNLGWLDQYYRYEITVYHPASGRIEIFEVTDPYSVGLSQDSRFSQIVDLAGDATLKPAGWDALVKSLPAHKDITLYEGHVRDFSAHDQVVAPEHRGKYLAFVYNGLNGMPRSDGMAHLQALQQAGLTHFHVLPVNDLGSIRENPADRVELDDPYSRLCEKTNVIAIEEGCAQYGDTPIRQVYEQLRAADPLNTDIQAINYDDRTLGFPAVDSFNWGYDPFHFLAPEGSYASDANGKVRIREFRQMVKALHEIGLNVVVDVVFNHTFASGLGEKSVLDKVVPGYYHRLNPLTGTVENSTCCDNTAAEHAMMEKLMIDAVKLWAQHYKVDAFRFDLMGHHPKTSLQNIQAALAGLTPAEHGVQGDRIYLYGEGWDFGEVSGNQRFEQATQFNMAGTGVGTFNDRLRDAVRGGNFTDRGRAQGFANGNATYPNGVADGAGSVGDQGDRIRIGLAGNLQTYTFEDNGGGISNGLGYSGVGYNLDPQENILYVDKHDNETLWDNTQAKLPDALDMDARVRVHALSQAFVNLAQGVPFHQMGSDLLRSKSMDRDSFDSGDWFNKVDFSKQDNNWAVGLPSQDKNGERWPVMRQIMGNANIDPQPQHIELAATLFREQLALRYSTPLFRLDAAADVEQRLGFWNTGADQVPGVVVMSVSDGQCAGADLDANLDGLVVVFNTDDETVSMTVDALAGTAMGLHAIQQAGVDDVVKGAGFDTGTGTFSVPARTAAVFVADQAGGQGEFPCNDKNGLIVEPGFTVYFQKPAAWAEVSVYYWNTTPATPDVAWPGIAMEAIGNDWYTFTFPDGVTAANLIFNNNGAGEQTADLFREGDGCFDYNTAIWSDTCDLPGLQFWFRKPANWSDDVQFYFWGASVPGPAWPGLPMENRGDGWFFFQMPDGVRQTNLIFNDAASGTGEQTSDLSRSASGCYSFDRGWEDSCAHP</sequence>
<dbReference type="CDD" id="cd11339">
    <property type="entry name" value="AmyAc_bac_CMD_like_2"/>
    <property type="match status" value="1"/>
</dbReference>
<dbReference type="CDD" id="cd02860">
    <property type="entry name" value="E_set_Pullulanase"/>
    <property type="match status" value="1"/>
</dbReference>
<dbReference type="InterPro" id="IPR006046">
    <property type="entry name" value="Alpha_amylase"/>
</dbReference>
<dbReference type="InterPro" id="IPR017853">
    <property type="entry name" value="GH"/>
</dbReference>
<dbReference type="Pfam" id="PF16738">
    <property type="entry name" value="CBM26"/>
    <property type="match status" value="4"/>
</dbReference>
<dbReference type="InterPro" id="IPR006047">
    <property type="entry name" value="GH13_cat_dom"/>
</dbReference>